<dbReference type="Gene3D" id="3.30.1360.40">
    <property type="match status" value="1"/>
</dbReference>
<comment type="subcellular location">
    <subcellularLocation>
        <location evidence="8">Cytoplasm</location>
    </subcellularLocation>
</comment>
<dbReference type="Gene3D" id="3.90.199.10">
    <property type="entry name" value="Topoisomerase II, domain 5"/>
    <property type="match status" value="1"/>
</dbReference>
<evidence type="ECO:0000256" key="6">
    <source>
        <dbReference type="ARBA" id="ARBA00023125"/>
    </source>
</evidence>
<evidence type="ECO:0000256" key="9">
    <source>
        <dbReference type="PROSITE-ProRule" id="PRU01384"/>
    </source>
</evidence>
<comment type="catalytic activity">
    <reaction evidence="1 8 9">
        <text>ATP-dependent breakage, passage and rejoining of double-stranded DNA.</text>
        <dbReference type="EC" id="5.6.2.2"/>
    </reaction>
</comment>
<feature type="region of interest" description="Disordered" evidence="10">
    <location>
        <begin position="812"/>
        <end position="858"/>
    </location>
</feature>
<comment type="function">
    <text evidence="8">A type II topoisomerase that negatively supercoils closed circular double-stranded (ds) DNA in an ATP-dependent manner to modulate DNA topology and maintain chromosomes in an underwound state. Negative supercoiling favors strand separation, and DNA replication, transcription, recombination and repair, all of which involve strand separation. Also able to catalyze the interconversion of other topological isomers of dsDNA rings, including catenanes and knotted rings. Type II topoisomerases break and join 2 DNA strands simultaneously in an ATP-dependent manner.</text>
</comment>
<dbReference type="SUPFAM" id="SSF56719">
    <property type="entry name" value="Type II DNA topoisomerase"/>
    <property type="match status" value="1"/>
</dbReference>
<dbReference type="PANTHER" id="PTHR43493:SF5">
    <property type="entry name" value="DNA GYRASE SUBUNIT A, CHLOROPLASTIC_MITOCHONDRIAL"/>
    <property type="match status" value="1"/>
</dbReference>
<dbReference type="SUPFAM" id="SSF101904">
    <property type="entry name" value="GyrA/ParC C-terminal domain-like"/>
    <property type="match status" value="1"/>
</dbReference>
<dbReference type="InterPro" id="IPR013758">
    <property type="entry name" value="Topo_IIA_A/C_ab"/>
</dbReference>
<keyword evidence="3 8" id="KW-0547">Nucleotide-binding</keyword>
<dbReference type="EC" id="5.6.2.2" evidence="8"/>
<evidence type="ECO:0000256" key="5">
    <source>
        <dbReference type="ARBA" id="ARBA00023029"/>
    </source>
</evidence>
<dbReference type="InterPro" id="IPR050220">
    <property type="entry name" value="Type_II_DNA_Topoisomerases"/>
</dbReference>
<dbReference type="Pfam" id="PF03989">
    <property type="entry name" value="DNA_gyraseA_C"/>
    <property type="match status" value="6"/>
</dbReference>
<sequence>MEENIVMVPGSGTKVIVRDVKEEIESAFLDYSMSVIVSRALPDVRDGLKPVHRRILYTMHIRGNDPQHPYRKSADTVGAVLGSFHPHGDASVYDAMVRLAQDFSLRYPLVDGQGNFGSVDGDPPAAYRYTEARMSKMACEMLTDIDKETIDWALNFDETKKEPSVLPSRFPNLLVNGSQGIAVGMATNIPPHNLREVVNGIVALIDDPDIDLPGLMEYVKGPDFPTGGIIMGRSGIRAAYATGRGKITLRGRAEIVEKKNGRFEIIVTEIPYMVNKARLIESIADYVKDKKIEGISDLNDESSRKGMRIVIEVKKDANPQVVLNQLYRYTQLQDTVGVIMLALDHNVPKIMPLKSMMQKYVDFQDEVIRRRTQYDLKKAEERSHILEGLKRAVDIVDEVIYAIRHCGGGQAEAKVAIMEQFGFDDVQADAICKFPLGRLAGLEIKKIEAELDELHASIRNYKEILADDARVKAILKDELIALRDKYGDERRTSIEAVSGEVDIEDLIPEEQCVYTLTHAGYIKRTAADTYTAQNRGGRGIAGLSHKDEDFTEELFVGSTHDYMLFMTDKGRVYRLKGYQVPEGARTSKGTNIVNLLQLQNDEKVTTMMRQPAGIDEENSYITMVTRQGLIKRTPLSQFRNIRKAGLIALSLNEGDALTWCHLTGGSDELIVATHDGMAIHFAESNARSMGRQSRGVRAIRLSEGDYVVGVCVCRPGATMLTVTENGKGRRSRIDDYRITRRGGKGIRNYAHGGVASVKIVDETDDLILISQEGIIIRMHADDINVQSRYGSGVRVMRLDEADRLVMVARVDRDNGAETAKPEEDADSEELSAEEIARMEAEDAKADEGAGDPEPDDAE</sequence>
<dbReference type="InterPro" id="IPR013757">
    <property type="entry name" value="Topo_IIA_A_a_sf"/>
</dbReference>
<keyword evidence="7 8" id="KW-0413">Isomerase</keyword>
<feature type="active site" description="O-(5'-phospho-DNA)-tyrosine intermediate" evidence="8 9">
    <location>
        <position position="129"/>
    </location>
</feature>
<feature type="domain" description="Topo IIA-type catalytic" evidence="11">
    <location>
        <begin position="41"/>
        <end position="506"/>
    </location>
</feature>
<keyword evidence="5 8" id="KW-0799">Topoisomerase</keyword>
<keyword evidence="13" id="KW-1185">Reference proteome</keyword>
<feature type="compositionally biased region" description="Acidic residues" evidence="10">
    <location>
        <begin position="848"/>
        <end position="858"/>
    </location>
</feature>
<comment type="similarity">
    <text evidence="2 8">Belongs to the type II topoisomerase GyrA/ParC subunit family.</text>
</comment>
<dbReference type="NCBIfam" id="NF004044">
    <property type="entry name" value="PRK05561.1"/>
    <property type="match status" value="1"/>
</dbReference>
<dbReference type="HAMAP" id="MF_01897">
    <property type="entry name" value="GyrA"/>
    <property type="match status" value="1"/>
</dbReference>
<protein>
    <recommendedName>
        <fullName evidence="8">DNA gyrase subunit A</fullName>
        <ecNumber evidence="8">5.6.2.2</ecNumber>
    </recommendedName>
</protein>
<evidence type="ECO:0000256" key="10">
    <source>
        <dbReference type="SAM" id="MobiDB-lite"/>
    </source>
</evidence>
<dbReference type="SMART" id="SM00434">
    <property type="entry name" value="TOP4c"/>
    <property type="match status" value="1"/>
</dbReference>
<dbReference type="Gene3D" id="2.120.10.90">
    <property type="entry name" value="DNA gyrase/topoisomerase IV, subunit A, C-terminal"/>
    <property type="match status" value="1"/>
</dbReference>
<keyword evidence="6 8" id="KW-0238">DNA-binding</keyword>
<dbReference type="CDD" id="cd00187">
    <property type="entry name" value="TOP4c"/>
    <property type="match status" value="1"/>
</dbReference>
<keyword evidence="8" id="KW-0963">Cytoplasm</keyword>
<dbReference type="NCBIfam" id="TIGR01063">
    <property type="entry name" value="gyrA"/>
    <property type="match status" value="1"/>
</dbReference>
<reference evidence="12 13" key="1">
    <citation type="submission" date="2020-10" db="EMBL/GenBank/DDBJ databases">
        <title>ChiBAC.</title>
        <authorList>
            <person name="Zenner C."/>
            <person name="Hitch T.C.A."/>
            <person name="Clavel T."/>
        </authorList>
    </citation>
    <scope>NUCLEOTIDE SEQUENCE [LARGE SCALE GENOMIC DNA]</scope>
    <source>
        <strain evidence="12 13">DSM 109015</strain>
    </source>
</reference>
<evidence type="ECO:0000256" key="7">
    <source>
        <dbReference type="ARBA" id="ARBA00023235"/>
    </source>
</evidence>
<evidence type="ECO:0000313" key="13">
    <source>
        <dbReference type="Proteomes" id="UP000768567"/>
    </source>
</evidence>
<dbReference type="NCBIfam" id="NF004043">
    <property type="entry name" value="PRK05560.1"/>
    <property type="match status" value="1"/>
</dbReference>
<comment type="caution">
    <text evidence="12">The sequence shown here is derived from an EMBL/GenBank/DDBJ whole genome shotgun (WGS) entry which is preliminary data.</text>
</comment>
<evidence type="ECO:0000256" key="3">
    <source>
        <dbReference type="ARBA" id="ARBA00022741"/>
    </source>
</evidence>
<dbReference type="InterPro" id="IPR006691">
    <property type="entry name" value="GyrA/parC_rep"/>
</dbReference>
<dbReference type="InterPro" id="IPR002205">
    <property type="entry name" value="Topo_IIA_dom_A"/>
</dbReference>
<dbReference type="Gene3D" id="1.10.268.10">
    <property type="entry name" value="Topoisomerase, domain 3"/>
    <property type="match status" value="1"/>
</dbReference>
<feature type="compositionally biased region" description="Basic and acidic residues" evidence="10">
    <location>
        <begin position="812"/>
        <end position="822"/>
    </location>
</feature>
<organism evidence="12 13">
    <name type="scientific">Gemmiger gallinarum</name>
    <dbReference type="NCBI Taxonomy" id="2779354"/>
    <lineage>
        <taxon>Bacteria</taxon>
        <taxon>Bacillati</taxon>
        <taxon>Bacillota</taxon>
        <taxon>Clostridia</taxon>
        <taxon>Eubacteriales</taxon>
        <taxon>Gemmiger</taxon>
    </lineage>
</organism>
<dbReference type="InterPro" id="IPR035516">
    <property type="entry name" value="Gyrase/topoIV_suA_C"/>
</dbReference>
<evidence type="ECO:0000259" key="11">
    <source>
        <dbReference type="PROSITE" id="PS52040"/>
    </source>
</evidence>
<evidence type="ECO:0000313" key="12">
    <source>
        <dbReference type="EMBL" id="MBE5037883.1"/>
    </source>
</evidence>
<evidence type="ECO:0000256" key="8">
    <source>
        <dbReference type="HAMAP-Rule" id="MF_01897"/>
    </source>
</evidence>
<dbReference type="PROSITE" id="PS52040">
    <property type="entry name" value="TOPO_IIA"/>
    <property type="match status" value="1"/>
</dbReference>
<dbReference type="EMBL" id="JADCKC010000002">
    <property type="protein sequence ID" value="MBE5037883.1"/>
    <property type="molecule type" value="Genomic_DNA"/>
</dbReference>
<gene>
    <name evidence="8 12" type="primary">gyrA</name>
    <name evidence="12" type="ORF">INF35_08810</name>
</gene>
<comment type="subunit">
    <text evidence="8">Heterotetramer, composed of two GyrA and two GyrB chains. In the heterotetramer, GyrA contains the active site tyrosine that forms a transient covalent intermediate with DNA, while GyrB binds cofactors and catalyzes ATP hydrolysis.</text>
</comment>
<dbReference type="InterPro" id="IPR005743">
    <property type="entry name" value="GyrA"/>
</dbReference>
<comment type="miscellaneous">
    <text evidence="8">Few gyrases are as efficient as E.coli at forming negative supercoils. Not all organisms have 2 type II topoisomerases; in organisms with a single type II topoisomerase this enzyme also has to decatenate newly replicated chromosomes.</text>
</comment>
<evidence type="ECO:0000256" key="1">
    <source>
        <dbReference type="ARBA" id="ARBA00000185"/>
    </source>
</evidence>
<accession>A0ABR9R420</accession>
<evidence type="ECO:0000256" key="4">
    <source>
        <dbReference type="ARBA" id="ARBA00022840"/>
    </source>
</evidence>
<feature type="compositionally biased region" description="Acidic residues" evidence="10">
    <location>
        <begin position="823"/>
        <end position="832"/>
    </location>
</feature>
<dbReference type="Pfam" id="PF00521">
    <property type="entry name" value="DNA_topoisoIV"/>
    <property type="match status" value="1"/>
</dbReference>
<dbReference type="InterPro" id="IPR013760">
    <property type="entry name" value="Topo_IIA-like_dom_sf"/>
</dbReference>
<dbReference type="RefSeq" id="WP_193501559.1">
    <property type="nucleotide sequence ID" value="NZ_JADCKC010000002.1"/>
</dbReference>
<dbReference type="PANTHER" id="PTHR43493">
    <property type="entry name" value="DNA GYRASE/TOPOISOMERASE SUBUNIT A"/>
    <property type="match status" value="1"/>
</dbReference>
<feature type="short sequence motif" description="GyrA-box" evidence="8">
    <location>
        <begin position="533"/>
        <end position="539"/>
    </location>
</feature>
<evidence type="ECO:0000256" key="2">
    <source>
        <dbReference type="ARBA" id="ARBA00008263"/>
    </source>
</evidence>
<dbReference type="Proteomes" id="UP000768567">
    <property type="component" value="Unassembled WGS sequence"/>
</dbReference>
<feature type="compositionally biased region" description="Basic and acidic residues" evidence="10">
    <location>
        <begin position="834"/>
        <end position="847"/>
    </location>
</feature>
<proteinExistence type="inferred from homology"/>
<keyword evidence="4 8" id="KW-0067">ATP-binding</keyword>
<name>A0ABR9R420_9FIRM</name>